<dbReference type="EMBL" id="BPQB01000251">
    <property type="protein sequence ID" value="GJF00937.1"/>
    <property type="molecule type" value="Genomic_DNA"/>
</dbReference>
<sequence length="130" mass="14342">MAAAQTTAQPPANVGAGVHGPQERSMRCLLALEEVQYDWIPFCHMWAPEHEGSYSRKMQRAELAVYHSAKYEAWKANSGGAGVRRAIIKFSPRNLAEDAAYVDVVYCRFVGVDVVTTVVIDTDRVMVPSA</sequence>
<organism evidence="2 3">
    <name type="scientific">Phanerochaete sordida</name>
    <dbReference type="NCBI Taxonomy" id="48140"/>
    <lineage>
        <taxon>Eukaryota</taxon>
        <taxon>Fungi</taxon>
        <taxon>Dikarya</taxon>
        <taxon>Basidiomycota</taxon>
        <taxon>Agaricomycotina</taxon>
        <taxon>Agaricomycetes</taxon>
        <taxon>Polyporales</taxon>
        <taxon>Phanerochaetaceae</taxon>
        <taxon>Phanerochaete</taxon>
    </lineage>
</organism>
<accession>A0A9P3GTS5</accession>
<dbReference type="AlphaFoldDB" id="A0A9P3GTS5"/>
<feature type="compositionally biased region" description="Low complexity" evidence="1">
    <location>
        <begin position="1"/>
        <end position="12"/>
    </location>
</feature>
<reference evidence="2 3" key="1">
    <citation type="submission" date="2021-08" db="EMBL/GenBank/DDBJ databases">
        <title>Draft Genome Sequence of Phanerochaete sordida strain YK-624.</title>
        <authorList>
            <person name="Mori T."/>
            <person name="Dohra H."/>
            <person name="Suzuki T."/>
            <person name="Kawagishi H."/>
            <person name="Hirai H."/>
        </authorList>
    </citation>
    <scope>NUCLEOTIDE SEQUENCE [LARGE SCALE GENOMIC DNA]</scope>
    <source>
        <strain evidence="2 3">YK-624</strain>
    </source>
</reference>
<gene>
    <name evidence="2" type="ORF">PsYK624_172410</name>
</gene>
<keyword evidence="3" id="KW-1185">Reference proteome</keyword>
<protein>
    <submittedName>
        <fullName evidence="2">Uncharacterized protein</fullName>
    </submittedName>
</protein>
<evidence type="ECO:0000313" key="3">
    <source>
        <dbReference type="Proteomes" id="UP000703269"/>
    </source>
</evidence>
<proteinExistence type="predicted"/>
<evidence type="ECO:0000313" key="2">
    <source>
        <dbReference type="EMBL" id="GJF00937.1"/>
    </source>
</evidence>
<dbReference type="Proteomes" id="UP000703269">
    <property type="component" value="Unassembled WGS sequence"/>
</dbReference>
<evidence type="ECO:0000256" key="1">
    <source>
        <dbReference type="SAM" id="MobiDB-lite"/>
    </source>
</evidence>
<comment type="caution">
    <text evidence="2">The sequence shown here is derived from an EMBL/GenBank/DDBJ whole genome shotgun (WGS) entry which is preliminary data.</text>
</comment>
<name>A0A9P3GTS5_9APHY</name>
<feature type="region of interest" description="Disordered" evidence="1">
    <location>
        <begin position="1"/>
        <end position="20"/>
    </location>
</feature>